<accession>K9X6L7</accession>
<dbReference type="KEGG" id="csg:Cylst_5743"/>
<dbReference type="NCBIfam" id="NF040699">
    <property type="entry name" value="VPA1262_fam"/>
    <property type="match status" value="1"/>
</dbReference>
<gene>
    <name evidence="1" type="ORF">Cylst_5743</name>
</gene>
<dbReference type="EMBL" id="CP003642">
    <property type="protein sequence ID" value="AFZ27739.1"/>
    <property type="molecule type" value="Genomic_DNA"/>
</dbReference>
<keyword evidence="2" id="KW-1185">Reference proteome</keyword>
<sequence>MNPNDEHSKQVIEQLEKLRQDSRLNRVISNNINNYCSLNLWLLEITQSNSTEYRLLYGWIIPSTYYKPDKWSEADGGKKQSLGEQQNSYKFRIAKLTLYSNSNVIFGLIKELCQGLSLTQACTNINIANPTHHNYGTLKLALNQKDLSKKFAIRPTILLETRLSNVKRHITNPFEQVSGFSASLWNCNKLSLFKEQNKNSDLPCTDQLIKNCLSHLKEETGLDFCYIDSKRLGNIEWLCFPLADDYEQEKISFKIVNNYTTKVNILTDTFNPNTNLLIRCRCWNQEEVVLDQCKNDHIDTQKPIELEFNSEQQVEAAMITVWVRRDGKEFWEIIYENSITLIDEIVSGISKLEPEIRLPSNWLEKWKNSKLKARIKKNEVIQQFHSENVTITQAQISPWKSANEDIRKLTNKLYPQSSGGQFFQKGWENSDNDPGRLSFFEWLKSITNNHQFTKVLFLDPYFDATDIFEVVARAEAIQTEYVVVTNTQTISQYKSLGLKAACEHNLLLLINLKFRLLDITSKGGGDKQLFHDRYILIFDQQGKVKTGYHLSNSLQSATSNHPLLITPIPDDIINNVELYVADLLQDNEKREVKTLFSSVEHQQIFCSDQRLTGLSAIPYNNLFFAALLNEHSLVYLSQSDLTNQLQSKGILNQDDSFIITKEINSRINYFSEFINQASQDNFTKLWISFSSLLATVENLEYLNILVSQVSINFYVKIRDFLLNSSILIQEKVINSFELSQNRDVRVTINLVQKDFKDILLYTGDFIQKSENNWYTSPNSWSIQYAGKVLIENSPQDFLEVISNLYTNLKHQNSTNWINASILFYLIKQLVQEITYISMGNKTNQKLLDLLPSSDIPLIRAIGTQSLWFSLNCKKINLKFASSMVSKLTSIEEQVYSLAEWIYNLRIQAQNDHQEKPAQEILRKQIYVHICQLWLPDFSQETILGDIIRRLSGPIEGSWAVSNNRDLLLPLLNAKKLNLDNLVKLWFDILLKRLKVNLGQEIPENIKALDYPYDLEIIEICSWSLINTSSENRDEYLKEINKIFERAKRILQKPFSQSHNARDWFDAFVLQLWLGIFYKLCLKNVNFGADNESLNKLEQKIKDIDNSIENINFNTIDPLDITKQIKNYYLLLS</sequence>
<evidence type="ECO:0000313" key="2">
    <source>
        <dbReference type="Proteomes" id="UP000010475"/>
    </source>
</evidence>
<dbReference type="HOGENOM" id="CLU_009268_0_0_3"/>
<dbReference type="Proteomes" id="UP000010475">
    <property type="component" value="Chromosome"/>
</dbReference>
<evidence type="ECO:0000313" key="1">
    <source>
        <dbReference type="EMBL" id="AFZ27739.1"/>
    </source>
</evidence>
<name>K9X6L7_9NOST</name>
<dbReference type="AlphaFoldDB" id="K9X6L7"/>
<dbReference type="NCBIfam" id="NF040700">
    <property type="entry name" value="VPA1262_N_dom"/>
    <property type="match status" value="1"/>
</dbReference>
<dbReference type="PATRIC" id="fig|56107.3.peg.6310"/>
<dbReference type="eggNOG" id="ENOG5032IAS">
    <property type="taxonomic scope" value="Bacteria"/>
</dbReference>
<proteinExistence type="predicted"/>
<reference evidence="1 2" key="1">
    <citation type="submission" date="2012-06" db="EMBL/GenBank/DDBJ databases">
        <title>Finished chromosome of genome of Cylindrospermum stagnale PCC 7417.</title>
        <authorList>
            <consortium name="US DOE Joint Genome Institute"/>
            <person name="Gugger M."/>
            <person name="Coursin T."/>
            <person name="Rippka R."/>
            <person name="Tandeau De Marsac N."/>
            <person name="Huntemann M."/>
            <person name="Wei C.-L."/>
            <person name="Han J."/>
            <person name="Detter J.C."/>
            <person name="Han C."/>
            <person name="Tapia R."/>
            <person name="Chen A."/>
            <person name="Kyrpides N."/>
            <person name="Mavromatis K."/>
            <person name="Markowitz V."/>
            <person name="Szeto E."/>
            <person name="Ivanova N."/>
            <person name="Pagani I."/>
            <person name="Pati A."/>
            <person name="Goodwin L."/>
            <person name="Nordberg H.P."/>
            <person name="Cantor M.N."/>
            <person name="Hua S.X."/>
            <person name="Woyke T."/>
            <person name="Kerfeld C.A."/>
        </authorList>
    </citation>
    <scope>NUCLEOTIDE SEQUENCE [LARGE SCALE GENOMIC DNA]</scope>
    <source>
        <strain evidence="1 2">PCC 7417</strain>
    </source>
</reference>
<organism evidence="1 2">
    <name type="scientific">Cylindrospermum stagnale PCC 7417</name>
    <dbReference type="NCBI Taxonomy" id="56107"/>
    <lineage>
        <taxon>Bacteria</taxon>
        <taxon>Bacillati</taxon>
        <taxon>Cyanobacteriota</taxon>
        <taxon>Cyanophyceae</taxon>
        <taxon>Nostocales</taxon>
        <taxon>Nostocaceae</taxon>
        <taxon>Cylindrospermum</taxon>
    </lineage>
</organism>
<dbReference type="RefSeq" id="WP_015210973.1">
    <property type="nucleotide sequence ID" value="NC_019757.1"/>
</dbReference>
<dbReference type="OrthoDB" id="8428218at2"/>
<protein>
    <submittedName>
        <fullName evidence="1">Uncharacterized protein</fullName>
    </submittedName>
</protein>